<keyword evidence="1" id="KW-0067">ATP-binding</keyword>
<dbReference type="AlphaFoldDB" id="A0AAV4N0B4"/>
<reference evidence="1 2" key="1">
    <citation type="submission" date="2021-06" db="EMBL/GenBank/DDBJ databases">
        <title>Caerostris extrusa draft genome.</title>
        <authorList>
            <person name="Kono N."/>
            <person name="Arakawa K."/>
        </authorList>
    </citation>
    <scope>NUCLEOTIDE SEQUENCE [LARGE SCALE GENOMIC DNA]</scope>
</reference>
<keyword evidence="2" id="KW-1185">Reference proteome</keyword>
<gene>
    <name evidence="1" type="primary">Blm</name>
    <name evidence="1" type="ORF">CEXT_694891</name>
</gene>
<keyword evidence="1" id="KW-0347">Helicase</keyword>
<keyword evidence="1" id="KW-0378">Hydrolase</keyword>
<accession>A0AAV4N0B4</accession>
<protein>
    <submittedName>
        <fullName evidence="1">DNA helicase</fullName>
    </submittedName>
</protein>
<name>A0AAV4N0B4_CAEEX</name>
<evidence type="ECO:0000313" key="1">
    <source>
        <dbReference type="EMBL" id="GIX77601.1"/>
    </source>
</evidence>
<dbReference type="Proteomes" id="UP001054945">
    <property type="component" value="Unassembled WGS sequence"/>
</dbReference>
<sequence length="335" mass="38339">MTCLPFNNLDEHLARFAATKKSSTTNQNTNNIKQFTFKKSLSLGRNSSSRTTVPALQSSENTRINSNSCQLLSTKSNQDPIKPVKKQGVITNFFSQSDNASKKTDFNKETNKNLNTSFLKDDFFLDDLNDFDIPSSRNENDNKNAKIIQENKSITENEKKPLFKHEKENLISGNKKYSTETCSTNSGFSEQENVSQFKQNSQNFDFIELVDLEACTELSFSDEEVKPVFTKKKKKESQRRLLSDDEDDQSANIFVSQDQILKSEDKSIDESKQNEYSANTDAVLNSLQKMNVEIMTEICDLIQDEKLHFQNEDLNILLMKKEETSTKYGNCKKRP</sequence>
<comment type="caution">
    <text evidence="1">The sequence shown here is derived from an EMBL/GenBank/DDBJ whole genome shotgun (WGS) entry which is preliminary data.</text>
</comment>
<dbReference type="EMBL" id="BPLR01020342">
    <property type="protein sequence ID" value="GIX77601.1"/>
    <property type="molecule type" value="Genomic_DNA"/>
</dbReference>
<evidence type="ECO:0000313" key="2">
    <source>
        <dbReference type="Proteomes" id="UP001054945"/>
    </source>
</evidence>
<dbReference type="GO" id="GO:0004386">
    <property type="term" value="F:helicase activity"/>
    <property type="evidence" value="ECO:0007669"/>
    <property type="project" value="UniProtKB-KW"/>
</dbReference>
<keyword evidence="1" id="KW-0547">Nucleotide-binding</keyword>
<proteinExistence type="predicted"/>
<organism evidence="1 2">
    <name type="scientific">Caerostris extrusa</name>
    <name type="common">Bark spider</name>
    <name type="synonym">Caerostris bankana</name>
    <dbReference type="NCBI Taxonomy" id="172846"/>
    <lineage>
        <taxon>Eukaryota</taxon>
        <taxon>Metazoa</taxon>
        <taxon>Ecdysozoa</taxon>
        <taxon>Arthropoda</taxon>
        <taxon>Chelicerata</taxon>
        <taxon>Arachnida</taxon>
        <taxon>Araneae</taxon>
        <taxon>Araneomorphae</taxon>
        <taxon>Entelegynae</taxon>
        <taxon>Araneoidea</taxon>
        <taxon>Araneidae</taxon>
        <taxon>Caerostris</taxon>
    </lineage>
</organism>